<dbReference type="CDD" id="cd06578">
    <property type="entry name" value="HemD"/>
    <property type="match status" value="1"/>
</dbReference>
<dbReference type="RefSeq" id="WP_114802598.1">
    <property type="nucleotide sequence ID" value="NZ_QQAV01000003.1"/>
</dbReference>
<dbReference type="GO" id="GO:0006782">
    <property type="term" value="P:protoporphyrinogen IX biosynthetic process"/>
    <property type="evidence" value="ECO:0007669"/>
    <property type="project" value="UniProtKB-UniRule"/>
</dbReference>
<evidence type="ECO:0000256" key="7">
    <source>
        <dbReference type="ARBA" id="ARBA00040167"/>
    </source>
</evidence>
<comment type="similarity">
    <text evidence="2 9">Belongs to the uroporphyrinogen-III synthase family.</text>
</comment>
<evidence type="ECO:0000256" key="2">
    <source>
        <dbReference type="ARBA" id="ARBA00008133"/>
    </source>
</evidence>
<dbReference type="Pfam" id="PF02602">
    <property type="entry name" value="HEM4"/>
    <property type="match status" value="1"/>
</dbReference>
<dbReference type="GO" id="GO:0006780">
    <property type="term" value="P:uroporphyrinogen III biosynthetic process"/>
    <property type="evidence" value="ECO:0007669"/>
    <property type="project" value="UniProtKB-UniRule"/>
</dbReference>
<dbReference type="PANTHER" id="PTHR38042">
    <property type="entry name" value="UROPORPHYRINOGEN-III SYNTHASE, CHLOROPLASTIC"/>
    <property type="match status" value="1"/>
</dbReference>
<sequence>MTAAPSLIVTRPEPEATRWTEALRARGIDAHALPLIEIAPLAGAIAWPVGTPPQALMFVSAAAVRHFYTARPPEAVDACRCWATGPGTARALAEAGVDATRIDQPPAEGPFDSESLWARVHDQVGPGACVWLVRGADAQGRAAGRDWLSRQIEAAGGVAVQLPVYRRLAPALGDAGARIVQAGIEGGATWLFSSSEAVGNLRGLVPQADWSRAAALATHERIAQAARDVGFGLVRVVSPDLNAVAASIEFPR</sequence>
<comment type="function">
    <text evidence="6 9">Catalyzes cyclization of the linear tetrapyrrole, hydroxymethylbilane, to the macrocyclic uroporphyrinogen III.</text>
</comment>
<comment type="pathway">
    <text evidence="1 9">Porphyrin-containing compound metabolism; protoporphyrin-IX biosynthesis; coproporphyrinogen-III from 5-aminolevulinate: step 3/4.</text>
</comment>
<dbReference type="Gene3D" id="3.40.50.10090">
    <property type="match status" value="2"/>
</dbReference>
<dbReference type="PANTHER" id="PTHR38042:SF1">
    <property type="entry name" value="UROPORPHYRINOGEN-III SYNTHASE, CHLOROPLASTIC"/>
    <property type="match status" value="1"/>
</dbReference>
<evidence type="ECO:0000313" key="12">
    <source>
        <dbReference type="Proteomes" id="UP000255265"/>
    </source>
</evidence>
<evidence type="ECO:0000313" key="11">
    <source>
        <dbReference type="EMBL" id="RDI25974.1"/>
    </source>
</evidence>
<dbReference type="Proteomes" id="UP000255265">
    <property type="component" value="Unassembled WGS sequence"/>
</dbReference>
<evidence type="ECO:0000256" key="6">
    <source>
        <dbReference type="ARBA" id="ARBA00037589"/>
    </source>
</evidence>
<dbReference type="STRING" id="433924.NS331_00960"/>
<dbReference type="InterPro" id="IPR036108">
    <property type="entry name" value="4pyrrol_syn_uPrphyn_synt_sf"/>
</dbReference>
<dbReference type="SUPFAM" id="SSF69618">
    <property type="entry name" value="HemD-like"/>
    <property type="match status" value="1"/>
</dbReference>
<gene>
    <name evidence="11" type="ORF">DFR41_103130</name>
</gene>
<keyword evidence="5 9" id="KW-0627">Porphyrin biosynthesis</keyword>
<evidence type="ECO:0000256" key="1">
    <source>
        <dbReference type="ARBA" id="ARBA00004772"/>
    </source>
</evidence>
<dbReference type="InterPro" id="IPR003754">
    <property type="entry name" value="4pyrrol_synth_uPrphyn_synth"/>
</dbReference>
<evidence type="ECO:0000256" key="3">
    <source>
        <dbReference type="ARBA" id="ARBA00013109"/>
    </source>
</evidence>
<dbReference type="EC" id="4.2.1.75" evidence="3 9"/>
<dbReference type="OrthoDB" id="9787650at2"/>
<evidence type="ECO:0000256" key="5">
    <source>
        <dbReference type="ARBA" id="ARBA00023244"/>
    </source>
</evidence>
<dbReference type="AlphaFoldDB" id="A0A370FGU2"/>
<dbReference type="InterPro" id="IPR039793">
    <property type="entry name" value="UROS/Hem4"/>
</dbReference>
<reference evidence="11 12" key="1">
    <citation type="submission" date="2018-07" db="EMBL/GenBank/DDBJ databases">
        <title>Genomic Encyclopedia of Type Strains, Phase IV (KMG-IV): sequencing the most valuable type-strain genomes for metagenomic binning, comparative biology and taxonomic classification.</title>
        <authorList>
            <person name="Goeker M."/>
        </authorList>
    </citation>
    <scope>NUCLEOTIDE SEQUENCE [LARGE SCALE GENOMIC DNA]</scope>
    <source>
        <strain evidence="11 12">DSM 21352</strain>
    </source>
</reference>
<keyword evidence="4 9" id="KW-0456">Lyase</keyword>
<evidence type="ECO:0000256" key="4">
    <source>
        <dbReference type="ARBA" id="ARBA00023239"/>
    </source>
</evidence>
<evidence type="ECO:0000256" key="9">
    <source>
        <dbReference type="RuleBase" id="RU366031"/>
    </source>
</evidence>
<accession>A0A370FGU2</accession>
<dbReference type="EMBL" id="QQAV01000003">
    <property type="protein sequence ID" value="RDI25974.1"/>
    <property type="molecule type" value="Genomic_DNA"/>
</dbReference>
<name>A0A370FGU2_9BURK</name>
<evidence type="ECO:0000259" key="10">
    <source>
        <dbReference type="Pfam" id="PF02602"/>
    </source>
</evidence>
<organism evidence="11 12">
    <name type="scientific">Pseudacidovorax intermedius</name>
    <dbReference type="NCBI Taxonomy" id="433924"/>
    <lineage>
        <taxon>Bacteria</taxon>
        <taxon>Pseudomonadati</taxon>
        <taxon>Pseudomonadota</taxon>
        <taxon>Betaproteobacteria</taxon>
        <taxon>Burkholderiales</taxon>
        <taxon>Comamonadaceae</taxon>
        <taxon>Pseudacidovorax</taxon>
    </lineage>
</organism>
<comment type="catalytic activity">
    <reaction evidence="8 9">
        <text>hydroxymethylbilane = uroporphyrinogen III + H2O</text>
        <dbReference type="Rhea" id="RHEA:18965"/>
        <dbReference type="ChEBI" id="CHEBI:15377"/>
        <dbReference type="ChEBI" id="CHEBI:57308"/>
        <dbReference type="ChEBI" id="CHEBI:57845"/>
        <dbReference type="EC" id="4.2.1.75"/>
    </reaction>
</comment>
<keyword evidence="12" id="KW-1185">Reference proteome</keyword>
<dbReference type="GO" id="GO:0004852">
    <property type="term" value="F:uroporphyrinogen-III synthase activity"/>
    <property type="evidence" value="ECO:0007669"/>
    <property type="project" value="UniProtKB-UniRule"/>
</dbReference>
<feature type="domain" description="Tetrapyrrole biosynthesis uroporphyrinogen III synthase" evidence="10">
    <location>
        <begin position="19"/>
        <end position="234"/>
    </location>
</feature>
<protein>
    <recommendedName>
        <fullName evidence="7 9">Uroporphyrinogen-III synthase</fullName>
        <ecNumber evidence="3 9">4.2.1.75</ecNumber>
    </recommendedName>
</protein>
<comment type="caution">
    <text evidence="11">The sequence shown here is derived from an EMBL/GenBank/DDBJ whole genome shotgun (WGS) entry which is preliminary data.</text>
</comment>
<evidence type="ECO:0000256" key="8">
    <source>
        <dbReference type="ARBA" id="ARBA00048617"/>
    </source>
</evidence>
<proteinExistence type="inferred from homology"/>